<dbReference type="InterPro" id="IPR013762">
    <property type="entry name" value="Integrase-like_cat_sf"/>
</dbReference>
<dbReference type="InterPro" id="IPR010998">
    <property type="entry name" value="Integrase_recombinase_N"/>
</dbReference>
<feature type="compositionally biased region" description="Low complexity" evidence="5">
    <location>
        <begin position="12"/>
        <end position="21"/>
    </location>
</feature>
<feature type="region of interest" description="Disordered" evidence="5">
    <location>
        <begin position="332"/>
        <end position="366"/>
    </location>
</feature>
<evidence type="ECO:0000313" key="8">
    <source>
        <dbReference type="EMBL" id="GER86368.1"/>
    </source>
</evidence>
<dbReference type="GO" id="GO:0006310">
    <property type="term" value="P:DNA recombination"/>
    <property type="evidence" value="ECO:0007669"/>
    <property type="project" value="UniProtKB-KW"/>
</dbReference>
<protein>
    <submittedName>
        <fullName evidence="8">Tyrosine recombinase XerC</fullName>
    </submittedName>
</protein>
<evidence type="ECO:0000259" key="6">
    <source>
        <dbReference type="PROSITE" id="PS51898"/>
    </source>
</evidence>
<comment type="caution">
    <text evidence="8">The sequence shown here is derived from an EMBL/GenBank/DDBJ whole genome shotgun (WGS) entry which is preliminary data.</text>
</comment>
<reference evidence="8 9" key="1">
    <citation type="submission" date="2019-10" db="EMBL/GenBank/DDBJ databases">
        <title>Dictyobacter vulcani sp. nov., within the class Ktedonobacteria, isolated from soil of volcanic Mt. Zao.</title>
        <authorList>
            <person name="Zheng Y."/>
            <person name="Wang C.M."/>
            <person name="Sakai Y."/>
            <person name="Abe K."/>
            <person name="Yokota A."/>
            <person name="Yabe S."/>
        </authorList>
    </citation>
    <scope>NUCLEOTIDE SEQUENCE [LARGE SCALE GENOMIC DNA]</scope>
    <source>
        <strain evidence="8 9">W12</strain>
    </source>
</reference>
<dbReference type="SUPFAM" id="SSF56349">
    <property type="entry name" value="DNA breaking-rejoining enzymes"/>
    <property type="match status" value="1"/>
</dbReference>
<evidence type="ECO:0000256" key="1">
    <source>
        <dbReference type="ARBA" id="ARBA00008857"/>
    </source>
</evidence>
<feature type="region of interest" description="Disordered" evidence="5">
    <location>
        <begin position="1"/>
        <end position="23"/>
    </location>
</feature>
<organism evidence="8 9">
    <name type="scientific">Dictyobacter vulcani</name>
    <dbReference type="NCBI Taxonomy" id="2607529"/>
    <lineage>
        <taxon>Bacteria</taxon>
        <taxon>Bacillati</taxon>
        <taxon>Chloroflexota</taxon>
        <taxon>Ktedonobacteria</taxon>
        <taxon>Ktedonobacterales</taxon>
        <taxon>Dictyobacteraceae</taxon>
        <taxon>Dictyobacter</taxon>
    </lineage>
</organism>
<evidence type="ECO:0000256" key="4">
    <source>
        <dbReference type="PROSITE-ProRule" id="PRU01248"/>
    </source>
</evidence>
<dbReference type="InterPro" id="IPR050090">
    <property type="entry name" value="Tyrosine_recombinase_XerCD"/>
</dbReference>
<feature type="compositionally biased region" description="Basic and acidic residues" evidence="5">
    <location>
        <begin position="356"/>
        <end position="366"/>
    </location>
</feature>
<dbReference type="PANTHER" id="PTHR30349:SF41">
    <property type="entry name" value="INTEGRASE_RECOMBINASE PROTEIN MJ0367-RELATED"/>
    <property type="match status" value="1"/>
</dbReference>
<evidence type="ECO:0000256" key="2">
    <source>
        <dbReference type="ARBA" id="ARBA00023125"/>
    </source>
</evidence>
<dbReference type="EMBL" id="BKZW01000001">
    <property type="protein sequence ID" value="GER86368.1"/>
    <property type="molecule type" value="Genomic_DNA"/>
</dbReference>
<proteinExistence type="inferred from homology"/>
<feature type="compositionally biased region" description="Basic and acidic residues" evidence="5">
    <location>
        <begin position="1"/>
        <end position="10"/>
    </location>
</feature>
<accession>A0A5J4KCC6</accession>
<dbReference type="AlphaFoldDB" id="A0A5J4KCC6"/>
<dbReference type="PANTHER" id="PTHR30349">
    <property type="entry name" value="PHAGE INTEGRASE-RELATED"/>
    <property type="match status" value="1"/>
</dbReference>
<keyword evidence="9" id="KW-1185">Reference proteome</keyword>
<dbReference type="InterPro" id="IPR011010">
    <property type="entry name" value="DNA_brk_join_enz"/>
</dbReference>
<sequence>MAARKTDKSTKTTRNTTSSSSRRVKTIKIAVEDFILDHQSQNHSPQTLRWHTIALSHFLNYLEQEQDVTIIDQLETYHFRAWLVFLEKEVGPRGKVRATRTRRWYAQSVHAFGRWLYGERYIGEDFTERVKLPKLEKPLIRIIEFEEFEQLLDACAPPQEKSLTAERNAARNKAILWLLWDTGIRLNELCDFRLSNFDRQNGSIIVYGKGRKERRVALGRNALRMLLYYIDRWRYNSDDLQQLGIIDSGHVFLAETGQALTMHGIQMLFKRLRMRADIGDHRITPHIFRHTFAVRYLMLGGDIFSLQEMLGHEDISTVKNYMHLNDVNVQSQKRKFSPGDNVPFLAQSRLRNPGKRKVDAKKEKNV</sequence>
<name>A0A5J4KCC6_9CHLR</name>
<dbReference type="Gene3D" id="1.10.443.10">
    <property type="entry name" value="Intergrase catalytic core"/>
    <property type="match status" value="1"/>
</dbReference>
<dbReference type="InterPro" id="IPR002104">
    <property type="entry name" value="Integrase_catalytic"/>
</dbReference>
<dbReference type="RefSeq" id="WP_151754513.1">
    <property type="nucleotide sequence ID" value="NZ_BKZW01000001.1"/>
</dbReference>
<dbReference type="Proteomes" id="UP000326912">
    <property type="component" value="Unassembled WGS sequence"/>
</dbReference>
<feature type="domain" description="Core-binding (CB)" evidence="7">
    <location>
        <begin position="25"/>
        <end position="117"/>
    </location>
</feature>
<dbReference type="InterPro" id="IPR044068">
    <property type="entry name" value="CB"/>
</dbReference>
<dbReference type="Gene3D" id="1.10.150.130">
    <property type="match status" value="1"/>
</dbReference>
<dbReference type="Pfam" id="PF00589">
    <property type="entry name" value="Phage_integrase"/>
    <property type="match status" value="1"/>
</dbReference>
<dbReference type="GO" id="GO:0015074">
    <property type="term" value="P:DNA integration"/>
    <property type="evidence" value="ECO:0007669"/>
    <property type="project" value="InterPro"/>
</dbReference>
<dbReference type="PROSITE" id="PS51898">
    <property type="entry name" value="TYR_RECOMBINASE"/>
    <property type="match status" value="1"/>
</dbReference>
<evidence type="ECO:0000313" key="9">
    <source>
        <dbReference type="Proteomes" id="UP000326912"/>
    </source>
</evidence>
<gene>
    <name evidence="8" type="primary">xerC_1</name>
    <name evidence="8" type="ORF">KDW_05300</name>
</gene>
<dbReference type="PROSITE" id="PS51900">
    <property type="entry name" value="CB"/>
    <property type="match status" value="1"/>
</dbReference>
<dbReference type="GO" id="GO:0003677">
    <property type="term" value="F:DNA binding"/>
    <property type="evidence" value="ECO:0007669"/>
    <property type="project" value="UniProtKB-UniRule"/>
</dbReference>
<evidence type="ECO:0000259" key="7">
    <source>
        <dbReference type="PROSITE" id="PS51900"/>
    </source>
</evidence>
<evidence type="ECO:0000256" key="3">
    <source>
        <dbReference type="ARBA" id="ARBA00023172"/>
    </source>
</evidence>
<keyword evidence="2 4" id="KW-0238">DNA-binding</keyword>
<keyword evidence="3" id="KW-0233">DNA recombination</keyword>
<feature type="domain" description="Tyr recombinase" evidence="6">
    <location>
        <begin position="138"/>
        <end position="334"/>
    </location>
</feature>
<comment type="similarity">
    <text evidence="1">Belongs to the 'phage' integrase family.</text>
</comment>
<evidence type="ECO:0000256" key="5">
    <source>
        <dbReference type="SAM" id="MobiDB-lite"/>
    </source>
</evidence>